<gene>
    <name evidence="1" type="ORF">C5746_38970</name>
</gene>
<sequence length="60" mass="6209">MREGVDDAGGEGVRGAAEDVVREVDVLIDPVGGPDSHRLCCGAARALRGRMAPPPTEPNL</sequence>
<dbReference type="Proteomes" id="UP000252698">
    <property type="component" value="Chromosome"/>
</dbReference>
<evidence type="ECO:0000313" key="1">
    <source>
        <dbReference type="EMBL" id="AXE81924.1"/>
    </source>
</evidence>
<reference evidence="1 2" key="1">
    <citation type="journal article" date="2018" name="Front. Microbiol.">
        <title>Genome Sequencing of Streptomyces atratus SCSIOZH16 and Activation Production of Nocardamine via Metabolic Engineering.</title>
        <authorList>
            <person name="Li Y."/>
            <person name="Zhang C."/>
            <person name="Liu C."/>
            <person name="Ju J."/>
            <person name="Ma J."/>
        </authorList>
    </citation>
    <scope>NUCLEOTIDE SEQUENCE [LARGE SCALE GENOMIC DNA]</scope>
    <source>
        <strain evidence="1 2">SCSIO_ZH16</strain>
    </source>
</reference>
<dbReference type="KEGG" id="sata:C5746_38970"/>
<dbReference type="AlphaFoldDB" id="A0A2Z5JNT8"/>
<protein>
    <submittedName>
        <fullName evidence="1">Uncharacterized protein</fullName>
    </submittedName>
</protein>
<evidence type="ECO:0000313" key="2">
    <source>
        <dbReference type="Proteomes" id="UP000252698"/>
    </source>
</evidence>
<name>A0A2Z5JNT8_STRAR</name>
<dbReference type="EMBL" id="CP027306">
    <property type="protein sequence ID" value="AXE81924.1"/>
    <property type="molecule type" value="Genomic_DNA"/>
</dbReference>
<organism evidence="1 2">
    <name type="scientific">Streptomyces atratus</name>
    <dbReference type="NCBI Taxonomy" id="1893"/>
    <lineage>
        <taxon>Bacteria</taxon>
        <taxon>Bacillati</taxon>
        <taxon>Actinomycetota</taxon>
        <taxon>Actinomycetes</taxon>
        <taxon>Kitasatosporales</taxon>
        <taxon>Streptomycetaceae</taxon>
        <taxon>Streptomyces</taxon>
    </lineage>
</organism>
<proteinExistence type="predicted"/>
<accession>A0A2Z5JNT8</accession>